<evidence type="ECO:0000313" key="2">
    <source>
        <dbReference type="EMBL" id="PRP76557.1"/>
    </source>
</evidence>
<feature type="domain" description="Reverse transcriptase" evidence="1">
    <location>
        <begin position="1"/>
        <end position="86"/>
    </location>
</feature>
<dbReference type="AlphaFoldDB" id="A0A2P6MXW8"/>
<dbReference type="Proteomes" id="UP000241769">
    <property type="component" value="Unassembled WGS sequence"/>
</dbReference>
<dbReference type="OrthoDB" id="7985491at2759"/>
<proteinExistence type="predicted"/>
<protein>
    <recommendedName>
        <fullName evidence="1">Reverse transcriptase domain-containing protein</fullName>
    </recommendedName>
</protein>
<evidence type="ECO:0000259" key="1">
    <source>
        <dbReference type="PROSITE" id="PS50878"/>
    </source>
</evidence>
<dbReference type="EMBL" id="MDYQ01000315">
    <property type="protein sequence ID" value="PRP76557.1"/>
    <property type="molecule type" value="Genomic_DNA"/>
</dbReference>
<reference evidence="2 3" key="1">
    <citation type="journal article" date="2018" name="Genome Biol. Evol.">
        <title>Multiple Roots of Fruiting Body Formation in Amoebozoa.</title>
        <authorList>
            <person name="Hillmann F."/>
            <person name="Forbes G."/>
            <person name="Novohradska S."/>
            <person name="Ferling I."/>
            <person name="Riege K."/>
            <person name="Groth M."/>
            <person name="Westermann M."/>
            <person name="Marz M."/>
            <person name="Spaller T."/>
            <person name="Winckler T."/>
            <person name="Schaap P."/>
            <person name="Glockner G."/>
        </authorList>
    </citation>
    <scope>NUCLEOTIDE SEQUENCE [LARGE SCALE GENOMIC DNA]</scope>
    <source>
        <strain evidence="2 3">Jena</strain>
    </source>
</reference>
<organism evidence="2 3">
    <name type="scientific">Planoprotostelium fungivorum</name>
    <dbReference type="NCBI Taxonomy" id="1890364"/>
    <lineage>
        <taxon>Eukaryota</taxon>
        <taxon>Amoebozoa</taxon>
        <taxon>Evosea</taxon>
        <taxon>Variosea</taxon>
        <taxon>Cavosteliida</taxon>
        <taxon>Cavosteliaceae</taxon>
        <taxon>Planoprotostelium</taxon>
    </lineage>
</organism>
<keyword evidence="3" id="KW-1185">Reference proteome</keyword>
<accession>A0A2P6MXW8</accession>
<comment type="caution">
    <text evidence="2">The sequence shown here is derived from an EMBL/GenBank/DDBJ whole genome shotgun (WGS) entry which is preliminary data.</text>
</comment>
<dbReference type="InParanoid" id="A0A2P6MXW8"/>
<feature type="non-terminal residue" evidence="2">
    <location>
        <position position="1"/>
    </location>
</feature>
<dbReference type="PROSITE" id="PS50878">
    <property type="entry name" value="RT_POL"/>
    <property type="match status" value="1"/>
</dbReference>
<name>A0A2P6MXW8_9EUKA</name>
<evidence type="ECO:0000313" key="3">
    <source>
        <dbReference type="Proteomes" id="UP000241769"/>
    </source>
</evidence>
<gene>
    <name evidence="2" type="ORF">PROFUN_14735</name>
</gene>
<sequence>PYRLASLLVNLIAYADDPTLVAASGEGMEEAMKKMNDFCTHNNITINENKSSYHWLRGEPGDIKTRGTDIRKEGADGLFTILGWTTNLKMNWDEQIELLIQRFMSITNRALAEKKLTLNQKVEVINAIGLSTISYRAQHTMTDKGEWLIELDRWTMKKLNKLGGLDPHTDKAYWINFRGYRSLYSEATATYFGYSLDKTMNNPAVNINIRTAKAIEVEMTAKRFGLTLRANRTDTIDRVSTDTKTEKALKRYGVLYIEQLIRGDRIELLIQRFMSITNRALAEKKLTLNQKVEVINAIGLSTISYRAQHTMTDKGEWLIELDRWTIKKLNKLGGLDPHTDKAYVINFRGYHSLYSKATATYFGYLLDKTMNNPAVNINIRTAKAIEIEMTAKRFGLTLRANRTDTIAEVITTNETDKINMDAPADSKKYNKWTFQLQKAEHKRSITQNCVESYVQSHTQRAQNIWRYVQMGEHKRSITQNCVESSVQLHRQVQPTISQYIQTASIASFSAPRESQQSSSMLDHMPMIIDDMITKKEENRTNKDSLIRGDRVITTNETDKINMDAPADSKKYNKWTFQLQKAEHKRSITQNCVESYVQSHTQRYKEIEKGNKEADRLASIAYIRENITSTPDYTLETGGRLITENTREHIRRMMNNLSTEDWRDRQKVWLAFFTCQADPRSLPKKKEPYSNLITKIMTGTIWTNKRKKQYNLRG</sequence>
<dbReference type="InterPro" id="IPR000477">
    <property type="entry name" value="RT_dom"/>
</dbReference>